<dbReference type="SUPFAM" id="SSF56059">
    <property type="entry name" value="Glutathione synthetase ATP-binding domain-like"/>
    <property type="match status" value="1"/>
</dbReference>
<dbReference type="Pfam" id="PF02786">
    <property type="entry name" value="CPSase_L_D2"/>
    <property type="match status" value="1"/>
</dbReference>
<dbReference type="InterPro" id="IPR005482">
    <property type="entry name" value="Biotin_COase_C"/>
</dbReference>
<evidence type="ECO:0000256" key="2">
    <source>
        <dbReference type="ARBA" id="ARBA00022598"/>
    </source>
</evidence>
<keyword evidence="3" id="KW-0547">Nucleotide-binding</keyword>
<dbReference type="InterPro" id="IPR000089">
    <property type="entry name" value="Biotin_lipoyl"/>
</dbReference>
<proteinExistence type="predicted"/>
<dbReference type="PROSITE" id="PS50975">
    <property type="entry name" value="ATP_GRASP"/>
    <property type="match status" value="1"/>
</dbReference>
<dbReference type="PROSITE" id="PS00188">
    <property type="entry name" value="BIOTIN"/>
    <property type="match status" value="1"/>
</dbReference>
<dbReference type="GO" id="GO:0005524">
    <property type="term" value="F:ATP binding"/>
    <property type="evidence" value="ECO:0007669"/>
    <property type="project" value="UniProtKB-KW"/>
</dbReference>
<evidence type="ECO:0000256" key="6">
    <source>
        <dbReference type="SAM" id="MobiDB-lite"/>
    </source>
</evidence>
<organism evidence="10">
    <name type="scientific">freshwater metagenome</name>
    <dbReference type="NCBI Taxonomy" id="449393"/>
    <lineage>
        <taxon>unclassified sequences</taxon>
        <taxon>metagenomes</taxon>
        <taxon>ecological metagenomes</taxon>
    </lineage>
</organism>
<dbReference type="AlphaFoldDB" id="A0A6J6LTF0"/>
<dbReference type="SUPFAM" id="SSF52440">
    <property type="entry name" value="PreATP-grasp domain"/>
    <property type="match status" value="1"/>
</dbReference>
<dbReference type="PROSITE" id="PS00867">
    <property type="entry name" value="CPSASE_2"/>
    <property type="match status" value="1"/>
</dbReference>
<sequence>MLKKILIANRGEIAVRVIRAAREMGIATVAVYSELDRNALHVRLADEAYALGGQTAAESYLNTEAILKAIKDSGADGVHPGYGFFSENPDFARAITAMGVAFIGPPPEAIDEMGDKVSSRKAALRGGAPIVPGTTEFCTSAQEIIDFGREFGWPVAIKAAFGGGGRGMKVVQSEAEVQEAMDSAQREAKNFFGRDEIYVERYLTWPRHIEVQLVGDKQGNVVWISTRDCSAQRRHQKLVEEAPAPGLPDGVEEAMGAAAVKAAKAVGYYNAGTVEFIYQDGDFFFLEMNTRLQVEHPVSEVITGIDLVEWQIRVASGESLPMTQEEVRAAQRGAAIEIRINAENPAGGKFLPSPGPITKLVAPDGFGVRFDGGYESGDEISQYYDNLVGKVIVWGKDRPTAIARTIRALKEMVVEGIATTIPADIAILEHPDFAAVTHSTKWVEEVLDLSGIDATPVAPAADGDAPLVQRQTTVEVNGRRFDVKLWVPESAGVAAAGPAKKKTARAASGSGGGAGGGSGQIAVPMQGTIVKVLVEVGQAVEAGQSVVVLEAMKMENQIEADKSGTIKAINVKPGDTVGAGDVVVVIE</sequence>
<accession>A0A6J6LTF0</accession>
<dbReference type="InterPro" id="IPR011053">
    <property type="entry name" value="Single_hybrid_motif"/>
</dbReference>
<dbReference type="Gene3D" id="3.30.470.20">
    <property type="entry name" value="ATP-grasp fold, B domain"/>
    <property type="match status" value="1"/>
</dbReference>
<dbReference type="FunFam" id="3.40.50.20:FF:000010">
    <property type="entry name" value="Propionyl-CoA carboxylase subunit alpha"/>
    <property type="match status" value="1"/>
</dbReference>
<evidence type="ECO:0000259" key="9">
    <source>
        <dbReference type="PROSITE" id="PS50979"/>
    </source>
</evidence>
<dbReference type="Pfam" id="PF00364">
    <property type="entry name" value="Biotin_lipoyl"/>
    <property type="match status" value="1"/>
</dbReference>
<evidence type="ECO:0000313" key="10">
    <source>
        <dbReference type="EMBL" id="CAB4665180.1"/>
    </source>
</evidence>
<evidence type="ECO:0000256" key="1">
    <source>
        <dbReference type="ARBA" id="ARBA00001953"/>
    </source>
</evidence>
<keyword evidence="5" id="KW-0092">Biotin</keyword>
<dbReference type="InterPro" id="IPR005481">
    <property type="entry name" value="BC-like_N"/>
</dbReference>
<evidence type="ECO:0000259" key="7">
    <source>
        <dbReference type="PROSITE" id="PS50968"/>
    </source>
</evidence>
<name>A0A6J6LTF0_9ZZZZ</name>
<comment type="cofactor">
    <cofactor evidence="1">
        <name>biotin</name>
        <dbReference type="ChEBI" id="CHEBI:57586"/>
    </cofactor>
</comment>
<dbReference type="SMART" id="SM00878">
    <property type="entry name" value="Biotin_carb_C"/>
    <property type="match status" value="1"/>
</dbReference>
<dbReference type="Pfam" id="PF02785">
    <property type="entry name" value="Biotin_carb_C"/>
    <property type="match status" value="1"/>
</dbReference>
<dbReference type="PANTHER" id="PTHR18866:SF33">
    <property type="entry name" value="METHYLCROTONOYL-COA CARBOXYLASE SUBUNIT ALPHA, MITOCHONDRIAL-RELATED"/>
    <property type="match status" value="1"/>
</dbReference>
<evidence type="ECO:0000256" key="4">
    <source>
        <dbReference type="ARBA" id="ARBA00022840"/>
    </source>
</evidence>
<dbReference type="FunFam" id="2.40.50.100:FF:000003">
    <property type="entry name" value="Acetyl-CoA carboxylase biotin carboxyl carrier protein"/>
    <property type="match status" value="1"/>
</dbReference>
<dbReference type="PROSITE" id="PS50979">
    <property type="entry name" value="BC"/>
    <property type="match status" value="1"/>
</dbReference>
<dbReference type="Pfam" id="PF00289">
    <property type="entry name" value="Biotin_carb_N"/>
    <property type="match status" value="1"/>
</dbReference>
<evidence type="ECO:0000256" key="3">
    <source>
        <dbReference type="ARBA" id="ARBA00022741"/>
    </source>
</evidence>
<dbReference type="SUPFAM" id="SSF51230">
    <property type="entry name" value="Single hybrid motif"/>
    <property type="match status" value="1"/>
</dbReference>
<feature type="domain" description="ATP-grasp" evidence="8">
    <location>
        <begin position="120"/>
        <end position="316"/>
    </location>
</feature>
<dbReference type="InterPro" id="IPR001882">
    <property type="entry name" value="Biotin_BS"/>
</dbReference>
<feature type="compositionally biased region" description="Gly residues" evidence="6">
    <location>
        <begin position="509"/>
        <end position="518"/>
    </location>
</feature>
<dbReference type="FunFam" id="3.30.1490.20:FF:000003">
    <property type="entry name" value="acetyl-CoA carboxylase isoform X1"/>
    <property type="match status" value="1"/>
</dbReference>
<dbReference type="InterPro" id="IPR016185">
    <property type="entry name" value="PreATP-grasp_dom_sf"/>
</dbReference>
<dbReference type="GO" id="GO:0046872">
    <property type="term" value="F:metal ion binding"/>
    <property type="evidence" value="ECO:0007669"/>
    <property type="project" value="InterPro"/>
</dbReference>
<dbReference type="InterPro" id="IPR011054">
    <property type="entry name" value="Rudment_hybrid_motif"/>
</dbReference>
<reference evidence="10" key="1">
    <citation type="submission" date="2020-05" db="EMBL/GenBank/DDBJ databases">
        <authorList>
            <person name="Chiriac C."/>
            <person name="Salcher M."/>
            <person name="Ghai R."/>
            <person name="Kavagutti S V."/>
        </authorList>
    </citation>
    <scope>NUCLEOTIDE SEQUENCE</scope>
</reference>
<dbReference type="PROSITE" id="PS50968">
    <property type="entry name" value="BIOTINYL_LIPOYL"/>
    <property type="match status" value="1"/>
</dbReference>
<keyword evidence="4" id="KW-0067">ATP-binding</keyword>
<feature type="domain" description="Lipoyl-binding" evidence="7">
    <location>
        <begin position="518"/>
        <end position="587"/>
    </location>
</feature>
<dbReference type="InterPro" id="IPR011761">
    <property type="entry name" value="ATP-grasp"/>
</dbReference>
<evidence type="ECO:0000259" key="8">
    <source>
        <dbReference type="PROSITE" id="PS50975"/>
    </source>
</evidence>
<dbReference type="CDD" id="cd06850">
    <property type="entry name" value="biotinyl_domain"/>
    <property type="match status" value="1"/>
</dbReference>
<feature type="region of interest" description="Disordered" evidence="6">
    <location>
        <begin position="497"/>
        <end position="518"/>
    </location>
</feature>
<dbReference type="EMBL" id="CAEZWV010000006">
    <property type="protein sequence ID" value="CAB4665180.1"/>
    <property type="molecule type" value="Genomic_DNA"/>
</dbReference>
<protein>
    <submittedName>
        <fullName evidence="10">Unannotated protein</fullName>
    </submittedName>
</protein>
<dbReference type="NCBIfam" id="NF006367">
    <property type="entry name" value="PRK08591.1"/>
    <property type="match status" value="1"/>
</dbReference>
<dbReference type="InterPro" id="IPR050856">
    <property type="entry name" value="Biotin_carboxylase_complex"/>
</dbReference>
<dbReference type="SUPFAM" id="SSF51246">
    <property type="entry name" value="Rudiment single hybrid motif"/>
    <property type="match status" value="1"/>
</dbReference>
<evidence type="ECO:0000256" key="5">
    <source>
        <dbReference type="ARBA" id="ARBA00023267"/>
    </source>
</evidence>
<keyword evidence="2" id="KW-0436">Ligase</keyword>
<feature type="domain" description="Biotin carboxylation" evidence="9">
    <location>
        <begin position="1"/>
        <end position="448"/>
    </location>
</feature>
<dbReference type="Gene3D" id="2.40.50.100">
    <property type="match status" value="1"/>
</dbReference>
<dbReference type="GO" id="GO:0016874">
    <property type="term" value="F:ligase activity"/>
    <property type="evidence" value="ECO:0007669"/>
    <property type="project" value="UniProtKB-KW"/>
</dbReference>
<dbReference type="PANTHER" id="PTHR18866">
    <property type="entry name" value="CARBOXYLASE:PYRUVATE/ACETYL-COA/PROPIONYL-COA CARBOXYLASE"/>
    <property type="match status" value="1"/>
</dbReference>
<dbReference type="InterPro" id="IPR005479">
    <property type="entry name" value="CPAse_ATP-bd"/>
</dbReference>
<dbReference type="InterPro" id="IPR011764">
    <property type="entry name" value="Biotin_carboxylation_dom"/>
</dbReference>
<gene>
    <name evidence="10" type="ORF">UFOPK2295_00460</name>
</gene>